<accession>A0AAV5IUG7</accession>
<reference evidence="1 2" key="1">
    <citation type="journal article" date="2021" name="Commun. Biol.">
        <title>The genome of Shorea leprosula (Dipterocarpaceae) highlights the ecological relevance of drought in aseasonal tropical rainforests.</title>
        <authorList>
            <person name="Ng K.K.S."/>
            <person name="Kobayashi M.J."/>
            <person name="Fawcett J.A."/>
            <person name="Hatakeyama M."/>
            <person name="Paape T."/>
            <person name="Ng C.H."/>
            <person name="Ang C.C."/>
            <person name="Tnah L.H."/>
            <person name="Lee C.T."/>
            <person name="Nishiyama T."/>
            <person name="Sese J."/>
            <person name="O'Brien M.J."/>
            <person name="Copetti D."/>
            <person name="Mohd Noor M.I."/>
            <person name="Ong R.C."/>
            <person name="Putra M."/>
            <person name="Sireger I.Z."/>
            <person name="Indrioko S."/>
            <person name="Kosugi Y."/>
            <person name="Izuno A."/>
            <person name="Isagi Y."/>
            <person name="Lee S.L."/>
            <person name="Shimizu K.K."/>
        </authorList>
    </citation>
    <scope>NUCLEOTIDE SEQUENCE [LARGE SCALE GENOMIC DNA]</scope>
    <source>
        <strain evidence="1">214</strain>
    </source>
</reference>
<gene>
    <name evidence="1" type="ORF">SLEP1_g14698</name>
</gene>
<organism evidence="1 2">
    <name type="scientific">Rubroshorea leprosula</name>
    <dbReference type="NCBI Taxonomy" id="152421"/>
    <lineage>
        <taxon>Eukaryota</taxon>
        <taxon>Viridiplantae</taxon>
        <taxon>Streptophyta</taxon>
        <taxon>Embryophyta</taxon>
        <taxon>Tracheophyta</taxon>
        <taxon>Spermatophyta</taxon>
        <taxon>Magnoliopsida</taxon>
        <taxon>eudicotyledons</taxon>
        <taxon>Gunneridae</taxon>
        <taxon>Pentapetalae</taxon>
        <taxon>rosids</taxon>
        <taxon>malvids</taxon>
        <taxon>Malvales</taxon>
        <taxon>Dipterocarpaceae</taxon>
        <taxon>Rubroshorea</taxon>
    </lineage>
</organism>
<proteinExistence type="predicted"/>
<name>A0AAV5IUG7_9ROSI</name>
<evidence type="ECO:0000313" key="2">
    <source>
        <dbReference type="Proteomes" id="UP001054252"/>
    </source>
</evidence>
<dbReference type="EMBL" id="BPVZ01000018">
    <property type="protein sequence ID" value="GKV02240.1"/>
    <property type="molecule type" value="Genomic_DNA"/>
</dbReference>
<dbReference type="Proteomes" id="UP001054252">
    <property type="component" value="Unassembled WGS sequence"/>
</dbReference>
<protein>
    <submittedName>
        <fullName evidence="1">Uncharacterized protein</fullName>
    </submittedName>
</protein>
<sequence length="62" mass="6835">MRVRSETEDGETKGSNKPCILVGLVSRVHSVYNVPGFGFWGVTNGLEGSYLDVLTPTSYKWV</sequence>
<keyword evidence="2" id="KW-1185">Reference proteome</keyword>
<evidence type="ECO:0000313" key="1">
    <source>
        <dbReference type="EMBL" id="GKV02240.1"/>
    </source>
</evidence>
<comment type="caution">
    <text evidence="1">The sequence shown here is derived from an EMBL/GenBank/DDBJ whole genome shotgun (WGS) entry which is preliminary data.</text>
</comment>
<dbReference type="AlphaFoldDB" id="A0AAV5IUG7"/>